<name>A0A5E6M7G7_9BACT</name>
<keyword evidence="4" id="KW-1185">Reference proteome</keyword>
<sequence length="192" mass="20726">MRGKVAGVAGGGRSEAGDNVREEAGCGMVSAQRRFAARSREMGMDSLERMAADWNASDFCRSFSVEILELSPGASRAALHVEERHRRHRLIPSISGGSIAYFFDAVLGAAVSTVCGEDVRDILTVELQIQFLRPLIARRRATAAGFVVRKGRNLVFVRGEAFDEAGKLSSTATGIWALIRGGARTLVSEERA</sequence>
<evidence type="ECO:0000313" key="3">
    <source>
        <dbReference type="EMBL" id="VVM05256.1"/>
    </source>
</evidence>
<feature type="domain" description="Thioesterase" evidence="2">
    <location>
        <begin position="94"/>
        <end position="168"/>
    </location>
</feature>
<evidence type="ECO:0000259" key="2">
    <source>
        <dbReference type="Pfam" id="PF03061"/>
    </source>
</evidence>
<proteinExistence type="predicted"/>
<dbReference type="OrthoDB" id="9806185at2"/>
<dbReference type="NCBIfam" id="TIGR00369">
    <property type="entry name" value="unchar_dom_1"/>
    <property type="match status" value="1"/>
</dbReference>
<evidence type="ECO:0000256" key="1">
    <source>
        <dbReference type="ARBA" id="ARBA00022801"/>
    </source>
</evidence>
<reference evidence="3" key="1">
    <citation type="submission" date="2019-09" db="EMBL/GenBank/DDBJ databases">
        <authorList>
            <person name="Cremers G."/>
        </authorList>
    </citation>
    <scope>NUCLEOTIDE SEQUENCE [LARGE SCALE GENOMIC DNA]</scope>
    <source>
        <strain evidence="3">3B</strain>
    </source>
</reference>
<gene>
    <name evidence="3" type="ORF">MAMC_00488</name>
</gene>
<dbReference type="SUPFAM" id="SSF54637">
    <property type="entry name" value="Thioesterase/thiol ester dehydrase-isomerase"/>
    <property type="match status" value="1"/>
</dbReference>
<keyword evidence="1" id="KW-0378">Hydrolase</keyword>
<dbReference type="InterPro" id="IPR003736">
    <property type="entry name" value="PAAI_dom"/>
</dbReference>
<dbReference type="Proteomes" id="UP000381693">
    <property type="component" value="Unassembled WGS sequence"/>
</dbReference>
<dbReference type="Gene3D" id="3.10.129.10">
    <property type="entry name" value="Hotdog Thioesterase"/>
    <property type="match status" value="1"/>
</dbReference>
<evidence type="ECO:0000313" key="4">
    <source>
        <dbReference type="Proteomes" id="UP000381693"/>
    </source>
</evidence>
<dbReference type="InterPro" id="IPR006683">
    <property type="entry name" value="Thioestr_dom"/>
</dbReference>
<organism evidence="3 4">
    <name type="scientific">Methylacidimicrobium cyclopophantes</name>
    <dbReference type="NCBI Taxonomy" id="1041766"/>
    <lineage>
        <taxon>Bacteria</taxon>
        <taxon>Pseudomonadati</taxon>
        <taxon>Verrucomicrobiota</taxon>
        <taxon>Methylacidimicrobium</taxon>
    </lineage>
</organism>
<comment type="caution">
    <text evidence="3">The sequence shown here is derived from an EMBL/GenBank/DDBJ whole genome shotgun (WGS) entry which is preliminary data.</text>
</comment>
<protein>
    <recommendedName>
        <fullName evidence="2">Thioesterase domain-containing protein</fullName>
    </recommendedName>
</protein>
<dbReference type="CDD" id="cd03443">
    <property type="entry name" value="PaaI_thioesterase"/>
    <property type="match status" value="1"/>
</dbReference>
<dbReference type="EMBL" id="CABFUZ020000082">
    <property type="protein sequence ID" value="VVM05256.1"/>
    <property type="molecule type" value="Genomic_DNA"/>
</dbReference>
<dbReference type="RefSeq" id="WP_142524589.1">
    <property type="nucleotide sequence ID" value="NZ_CABFUZ020000082.1"/>
</dbReference>
<dbReference type="InterPro" id="IPR029069">
    <property type="entry name" value="HotDog_dom_sf"/>
</dbReference>
<dbReference type="AlphaFoldDB" id="A0A5E6M7G7"/>
<dbReference type="Pfam" id="PF03061">
    <property type="entry name" value="4HBT"/>
    <property type="match status" value="1"/>
</dbReference>
<dbReference type="GO" id="GO:0016289">
    <property type="term" value="F:acyl-CoA hydrolase activity"/>
    <property type="evidence" value="ECO:0007669"/>
    <property type="project" value="UniProtKB-ARBA"/>
</dbReference>
<accession>A0A5E6M7G7</accession>